<dbReference type="Pfam" id="PF13231">
    <property type="entry name" value="PMT_2"/>
    <property type="match status" value="1"/>
</dbReference>
<evidence type="ECO:0000313" key="12">
    <source>
        <dbReference type="Proteomes" id="UP000298545"/>
    </source>
</evidence>
<dbReference type="InterPro" id="IPR038731">
    <property type="entry name" value="RgtA/B/C-like"/>
</dbReference>
<evidence type="ECO:0000256" key="8">
    <source>
        <dbReference type="SAM" id="Phobius"/>
    </source>
</evidence>
<keyword evidence="6 8" id="KW-1133">Transmembrane helix</keyword>
<feature type="transmembrane region" description="Helical" evidence="8">
    <location>
        <begin position="24"/>
        <end position="41"/>
    </location>
</feature>
<dbReference type="GO" id="GO:0016763">
    <property type="term" value="F:pentosyltransferase activity"/>
    <property type="evidence" value="ECO:0007669"/>
    <property type="project" value="TreeGrafter"/>
</dbReference>
<feature type="transmembrane region" description="Helical" evidence="8">
    <location>
        <begin position="137"/>
        <end position="159"/>
    </location>
</feature>
<feature type="transmembrane region" description="Helical" evidence="8">
    <location>
        <begin position="96"/>
        <end position="117"/>
    </location>
</feature>
<feature type="domain" description="Glycosyltransferase RgtA/B/C/D-like" evidence="9">
    <location>
        <begin position="70"/>
        <end position="234"/>
    </location>
</feature>
<dbReference type="PANTHER" id="PTHR33908:SF11">
    <property type="entry name" value="MEMBRANE PROTEIN"/>
    <property type="match status" value="1"/>
</dbReference>
<name>A0A4D7DSJ6_9HYPH</name>
<dbReference type="InterPro" id="IPR050297">
    <property type="entry name" value="LipidA_mod_glycosyltrf_83"/>
</dbReference>
<feature type="transmembrane region" description="Helical" evidence="8">
    <location>
        <begin position="319"/>
        <end position="338"/>
    </location>
</feature>
<keyword evidence="2" id="KW-1003">Cell membrane</keyword>
<evidence type="ECO:0000256" key="6">
    <source>
        <dbReference type="ARBA" id="ARBA00022989"/>
    </source>
</evidence>
<evidence type="ECO:0000256" key="3">
    <source>
        <dbReference type="ARBA" id="ARBA00022676"/>
    </source>
</evidence>
<keyword evidence="3" id="KW-0328">Glycosyltransferase</keyword>
<sequence length="503" mass="55190">MTDVAGRFQDAKQELSRGVESTQWVRLALLSILLVTALRILGLTFNRTDLFVDEAQYWLWGRELAFGAYSKPPLIGWIIRFTTWISGGEGTFQVRLAAPVIHAFAAAAMLYLGRMIYDARLGALAAMTYLTLPGVSLSSLLISTDTPMMLFILLSLIFWRKLAGAKAAGASGIHFAIVLGLAVGLGFLSKYAMAFLFPLVPLAAYLDREWRIRWGDAILAGLVSAAVVAPNLWWNYAHDFATARHTVSIAHWDGLRFKIGSALEFFGAQAGVVGPFVFIAMLAALWQLRTERARALSALSIPLILFMTVQALISRAFANWAVGAYAAGILLAIPWMAARPHWMRASLILNTAVAIILPLLTIFGTELRLPNGELALKRYLGRSALVSTAISDAERLHATVLVASDRSFLAEMFYQLKSGHRIAPRAWNEGAQPPSSHYALLYPLRPGEEKNALYLSRIGSVPDCLKDQQPVARWVATAGFMEGNEIGLWKIPSSCIERAENGT</sequence>
<evidence type="ECO:0000259" key="9">
    <source>
        <dbReference type="Pfam" id="PF13231"/>
    </source>
</evidence>
<dbReference type="Proteomes" id="UP000298545">
    <property type="component" value="Chromosome circular"/>
</dbReference>
<feature type="transmembrane region" description="Helical" evidence="8">
    <location>
        <begin position="345"/>
        <end position="364"/>
    </location>
</feature>
<dbReference type="EMBL" id="CP039691">
    <property type="protein sequence ID" value="QCI97306.1"/>
    <property type="molecule type" value="Genomic_DNA"/>
</dbReference>
<proteinExistence type="predicted"/>
<evidence type="ECO:0000256" key="7">
    <source>
        <dbReference type="ARBA" id="ARBA00023136"/>
    </source>
</evidence>
<evidence type="ECO:0000313" key="11">
    <source>
        <dbReference type="EMBL" id="QYA07259.1"/>
    </source>
</evidence>
<evidence type="ECO:0000256" key="1">
    <source>
        <dbReference type="ARBA" id="ARBA00004651"/>
    </source>
</evidence>
<dbReference type="RefSeq" id="WP_027674256.1">
    <property type="nucleotide sequence ID" value="NZ_CP039691.1"/>
</dbReference>
<dbReference type="OrthoDB" id="9811222at2"/>
<keyword evidence="7 8" id="KW-0472">Membrane</keyword>
<feature type="transmembrane region" description="Helical" evidence="8">
    <location>
        <begin position="265"/>
        <end position="286"/>
    </location>
</feature>
<keyword evidence="4 10" id="KW-0808">Transferase</keyword>
<gene>
    <name evidence="10" type="ORF">CFBP5473_04845</name>
    <name evidence="11" type="ORF">J5285_00555</name>
</gene>
<evidence type="ECO:0000313" key="13">
    <source>
        <dbReference type="Proteomes" id="UP000826513"/>
    </source>
</evidence>
<evidence type="ECO:0000313" key="10">
    <source>
        <dbReference type="EMBL" id="QCI97306.1"/>
    </source>
</evidence>
<dbReference type="AlphaFoldDB" id="A0A4D7DSJ6"/>
<keyword evidence="13" id="KW-1185">Reference proteome</keyword>
<reference evidence="10 12" key="1">
    <citation type="submission" date="2019-04" db="EMBL/GenBank/DDBJ databases">
        <title>Complete genome sequence of Agrobacterium larrymoorei CFBP5473.</title>
        <authorList>
            <person name="Haryono M."/>
            <person name="Chou L."/>
            <person name="Lin Y.-C."/>
            <person name="Lai E.-M."/>
            <person name="Kuo C.-H."/>
        </authorList>
    </citation>
    <scope>NUCLEOTIDE SEQUENCE [LARGE SCALE GENOMIC DNA]</scope>
    <source>
        <strain evidence="10 12">CFBP5473</strain>
    </source>
</reference>
<dbReference type="STRING" id="1367849.GCA_000518585_01422"/>
<feature type="transmembrane region" description="Helical" evidence="8">
    <location>
        <begin position="214"/>
        <end position="234"/>
    </location>
</feature>
<dbReference type="Proteomes" id="UP000826513">
    <property type="component" value="Chromosome 1"/>
</dbReference>
<dbReference type="KEGG" id="alf:CFBP5473_04845"/>
<dbReference type="GO" id="GO:0009103">
    <property type="term" value="P:lipopolysaccharide biosynthetic process"/>
    <property type="evidence" value="ECO:0007669"/>
    <property type="project" value="UniProtKB-ARBA"/>
</dbReference>
<reference evidence="11 13" key="2">
    <citation type="submission" date="2021-03" db="EMBL/GenBank/DDBJ databases">
        <title>Rapid diversification of plasmids in a genus of pathogenic and nitrogen fixing bacteria.</title>
        <authorList>
            <person name="Weisberg A.J."/>
            <person name="Miller M."/>
            <person name="Ream W."/>
            <person name="Grunwald N.J."/>
            <person name="Chang J.H."/>
        </authorList>
    </citation>
    <scope>NUCLEOTIDE SEQUENCE [LARGE SCALE GENOMIC DNA]</scope>
    <source>
        <strain evidence="11 13">AF3.44</strain>
    </source>
</reference>
<organism evidence="10 12">
    <name type="scientific">Agrobacterium larrymoorei</name>
    <dbReference type="NCBI Taxonomy" id="160699"/>
    <lineage>
        <taxon>Bacteria</taxon>
        <taxon>Pseudomonadati</taxon>
        <taxon>Pseudomonadota</taxon>
        <taxon>Alphaproteobacteria</taxon>
        <taxon>Hyphomicrobiales</taxon>
        <taxon>Rhizobiaceae</taxon>
        <taxon>Rhizobium/Agrobacterium group</taxon>
        <taxon>Agrobacterium</taxon>
    </lineage>
</organism>
<evidence type="ECO:0000256" key="5">
    <source>
        <dbReference type="ARBA" id="ARBA00022692"/>
    </source>
</evidence>
<protein>
    <submittedName>
        <fullName evidence="11">Glycosyltransferase family 39 protein</fullName>
    </submittedName>
    <submittedName>
        <fullName evidence="10">Phospholipid carrier-dependent glycosyltransferase</fullName>
    </submittedName>
</protein>
<dbReference type="PANTHER" id="PTHR33908">
    <property type="entry name" value="MANNOSYLTRANSFERASE YKCB-RELATED"/>
    <property type="match status" value="1"/>
</dbReference>
<accession>A0A4D7DSJ6</accession>
<evidence type="ECO:0000256" key="2">
    <source>
        <dbReference type="ARBA" id="ARBA00022475"/>
    </source>
</evidence>
<evidence type="ECO:0000256" key="4">
    <source>
        <dbReference type="ARBA" id="ARBA00022679"/>
    </source>
</evidence>
<comment type="subcellular location">
    <subcellularLocation>
        <location evidence="1">Cell membrane</location>
        <topology evidence="1">Multi-pass membrane protein</topology>
    </subcellularLocation>
</comment>
<dbReference type="GO" id="GO:0005886">
    <property type="term" value="C:plasma membrane"/>
    <property type="evidence" value="ECO:0007669"/>
    <property type="project" value="UniProtKB-SubCell"/>
</dbReference>
<dbReference type="EMBL" id="CP072167">
    <property type="protein sequence ID" value="QYA07259.1"/>
    <property type="molecule type" value="Genomic_DNA"/>
</dbReference>
<keyword evidence="5 8" id="KW-0812">Transmembrane</keyword>